<keyword evidence="2" id="KW-1185">Reference proteome</keyword>
<dbReference type="RefSeq" id="WP_131749754.1">
    <property type="nucleotide sequence ID" value="NZ_CAACYI010000001.1"/>
</dbReference>
<dbReference type="Pfam" id="PF12646">
    <property type="entry name" value="DUF3783"/>
    <property type="match status" value="1"/>
</dbReference>
<dbReference type="Proteomes" id="UP000377798">
    <property type="component" value="Unassembled WGS sequence"/>
</dbReference>
<evidence type="ECO:0000313" key="2">
    <source>
        <dbReference type="Proteomes" id="UP000377798"/>
    </source>
</evidence>
<evidence type="ECO:0000313" key="1">
    <source>
        <dbReference type="EMBL" id="VFB17143.1"/>
    </source>
</evidence>
<proteinExistence type="predicted"/>
<sequence length="175" mass="20155">MLLVYGLDQEKLNFIQNLAQKYSFTVKEVRDQDTLYTAGHLAQIPDADPRKFVKEDYPEDMEFLLFCQIDREALYGFLQEAHEKGYQFPHKAVLTETTKAWPFSYLLGHIAQEHQVMQAYNRLGRKVKQCQDLDAPLAQDLVSQAKALAKLGDDLTLDHILDLEKQIDQLLAGKK</sequence>
<accession>A0A8H2R208</accession>
<organism evidence="1 2">
    <name type="scientific">Urinicoccus massiliensis</name>
    <dbReference type="NCBI Taxonomy" id="1723382"/>
    <lineage>
        <taxon>Bacteria</taxon>
        <taxon>Bacillati</taxon>
        <taxon>Bacillota</taxon>
        <taxon>Tissierellia</taxon>
        <taxon>Tissierellales</taxon>
        <taxon>Peptoniphilaceae</taxon>
        <taxon>Urinicoccus</taxon>
    </lineage>
</organism>
<dbReference type="AlphaFoldDB" id="A0A8H2R208"/>
<dbReference type="EMBL" id="CAACYI010000001">
    <property type="protein sequence ID" value="VFB17143.1"/>
    <property type="molecule type" value="Genomic_DNA"/>
</dbReference>
<gene>
    <name evidence="1" type="ORF">NCTC13150_01728</name>
</gene>
<protein>
    <submittedName>
        <fullName evidence="1">Domain of uncharacterized function (DUF3783)</fullName>
    </submittedName>
</protein>
<dbReference type="InterPro" id="IPR016621">
    <property type="entry name" value="UCP014543"/>
</dbReference>
<comment type="caution">
    <text evidence="1">The sequence shown here is derived from an EMBL/GenBank/DDBJ whole genome shotgun (WGS) entry which is preliminary data.</text>
</comment>
<name>A0A8H2R208_9FIRM</name>
<reference evidence="1 2" key="1">
    <citation type="submission" date="2019-02" db="EMBL/GenBank/DDBJ databases">
        <authorList>
            <consortium name="Pathogen Informatics"/>
        </authorList>
    </citation>
    <scope>NUCLEOTIDE SEQUENCE [LARGE SCALE GENOMIC DNA]</scope>
    <source>
        <strain evidence="1 2">3012STDY7089603</strain>
    </source>
</reference>